<accession>A0A1G8Y7F7</accession>
<dbReference type="EMBL" id="FNFM01000003">
    <property type="protein sequence ID" value="SDJ98374.1"/>
    <property type="molecule type" value="Genomic_DNA"/>
</dbReference>
<dbReference type="InterPro" id="IPR046194">
    <property type="entry name" value="DUF6222"/>
</dbReference>
<evidence type="ECO:0000313" key="3">
    <source>
        <dbReference type="Proteomes" id="UP000199213"/>
    </source>
</evidence>
<sequence length="58" mass="6794">MSEECSRSEEERMAYTRNGNGFLMPGGFTEPARRLARGIRWSDILAEMEREERERNIA</sequence>
<organism evidence="2 3">
    <name type="scientific">Actinopolyspora mzabensis</name>
    <dbReference type="NCBI Taxonomy" id="995066"/>
    <lineage>
        <taxon>Bacteria</taxon>
        <taxon>Bacillati</taxon>
        <taxon>Actinomycetota</taxon>
        <taxon>Actinomycetes</taxon>
        <taxon>Actinopolysporales</taxon>
        <taxon>Actinopolysporaceae</taxon>
        <taxon>Actinopolyspora</taxon>
    </lineage>
</organism>
<dbReference type="RefSeq" id="WP_176797852.1">
    <property type="nucleotide sequence ID" value="NZ_FNFM01000003.1"/>
</dbReference>
<name>A0A1G8Y7F7_ACTMZ</name>
<dbReference type="Proteomes" id="UP000199213">
    <property type="component" value="Unassembled WGS sequence"/>
</dbReference>
<dbReference type="AlphaFoldDB" id="A0A1G8Y7F7"/>
<reference evidence="3" key="1">
    <citation type="submission" date="2016-10" db="EMBL/GenBank/DDBJ databases">
        <authorList>
            <person name="Varghese N."/>
            <person name="Submissions S."/>
        </authorList>
    </citation>
    <scope>NUCLEOTIDE SEQUENCE [LARGE SCALE GENOMIC DNA]</scope>
    <source>
        <strain evidence="3">DSM 45460</strain>
    </source>
</reference>
<protein>
    <submittedName>
        <fullName evidence="2">Uncharacterized protein</fullName>
    </submittedName>
</protein>
<evidence type="ECO:0000256" key="1">
    <source>
        <dbReference type="SAM" id="MobiDB-lite"/>
    </source>
</evidence>
<proteinExistence type="predicted"/>
<keyword evidence="3" id="KW-1185">Reference proteome</keyword>
<dbReference type="Pfam" id="PF19731">
    <property type="entry name" value="DUF6222"/>
    <property type="match status" value="1"/>
</dbReference>
<feature type="compositionally biased region" description="Basic and acidic residues" evidence="1">
    <location>
        <begin position="1"/>
        <end position="14"/>
    </location>
</feature>
<evidence type="ECO:0000313" key="2">
    <source>
        <dbReference type="EMBL" id="SDJ98374.1"/>
    </source>
</evidence>
<gene>
    <name evidence="2" type="ORF">SAMN04487820_103279</name>
</gene>
<feature type="region of interest" description="Disordered" evidence="1">
    <location>
        <begin position="1"/>
        <end position="28"/>
    </location>
</feature>